<evidence type="ECO:0000256" key="3">
    <source>
        <dbReference type="PROSITE-ProRule" id="PRU10007"/>
    </source>
</evidence>
<evidence type="ECO:0000256" key="4">
    <source>
        <dbReference type="RuleBase" id="RU003345"/>
    </source>
</evidence>
<dbReference type="SUPFAM" id="SSF53720">
    <property type="entry name" value="ALDH-like"/>
    <property type="match status" value="1"/>
</dbReference>
<evidence type="ECO:0000313" key="7">
    <source>
        <dbReference type="Proteomes" id="UP000027821"/>
    </source>
</evidence>
<dbReference type="AlphaFoldDB" id="A0A074LNS7"/>
<dbReference type="InterPro" id="IPR016163">
    <property type="entry name" value="Ald_DH_C"/>
</dbReference>
<dbReference type="InterPro" id="IPR050740">
    <property type="entry name" value="Aldehyde_DH_Superfamily"/>
</dbReference>
<dbReference type="EMBL" id="JMIH01000010">
    <property type="protein sequence ID" value="KEO75572.1"/>
    <property type="molecule type" value="Genomic_DNA"/>
</dbReference>
<dbReference type="STRING" id="1048983.EL17_00320"/>
<comment type="similarity">
    <text evidence="1 4">Belongs to the aldehyde dehydrogenase family.</text>
</comment>
<dbReference type="CDD" id="cd07106">
    <property type="entry name" value="ALDH_AldA-AAD23400"/>
    <property type="match status" value="1"/>
</dbReference>
<feature type="active site" evidence="3">
    <location>
        <position position="251"/>
    </location>
</feature>
<dbReference type="InterPro" id="IPR029510">
    <property type="entry name" value="Ald_DH_CS_GLU"/>
</dbReference>
<dbReference type="FunFam" id="3.40.605.10:FF:000007">
    <property type="entry name" value="NAD/NADP-dependent betaine aldehyde dehydrogenase"/>
    <property type="match status" value="1"/>
</dbReference>
<proteinExistence type="inferred from homology"/>
<dbReference type="FunFam" id="3.40.309.10:FF:000009">
    <property type="entry name" value="Aldehyde dehydrogenase A"/>
    <property type="match status" value="1"/>
</dbReference>
<dbReference type="PROSITE" id="PS00687">
    <property type="entry name" value="ALDEHYDE_DEHYDR_GLU"/>
    <property type="match status" value="1"/>
</dbReference>
<dbReference type="Pfam" id="PF00171">
    <property type="entry name" value="Aldedh"/>
    <property type="match status" value="1"/>
</dbReference>
<dbReference type="InterPro" id="IPR015590">
    <property type="entry name" value="Aldehyde_DH_dom"/>
</dbReference>
<evidence type="ECO:0000313" key="6">
    <source>
        <dbReference type="EMBL" id="KEO75572.1"/>
    </source>
</evidence>
<dbReference type="PANTHER" id="PTHR43353:SF5">
    <property type="entry name" value="SUCCINATE-SEMIALDEHYDE DEHYDROGENASE, MITOCHONDRIAL"/>
    <property type="match status" value="1"/>
</dbReference>
<keyword evidence="2 4" id="KW-0560">Oxidoreductase</keyword>
<evidence type="ECO:0000259" key="5">
    <source>
        <dbReference type="Pfam" id="PF00171"/>
    </source>
</evidence>
<feature type="domain" description="Aldehyde dehydrogenase" evidence="5">
    <location>
        <begin position="22"/>
        <end position="482"/>
    </location>
</feature>
<reference evidence="6 7" key="1">
    <citation type="submission" date="2014-04" db="EMBL/GenBank/DDBJ databases">
        <title>Characterization and application of a salt tolerant electro-active bacterium.</title>
        <authorList>
            <person name="Yang L."/>
            <person name="Wei S."/>
            <person name="Tay Q.X.M."/>
        </authorList>
    </citation>
    <scope>NUCLEOTIDE SEQUENCE [LARGE SCALE GENOMIC DNA]</scope>
    <source>
        <strain evidence="6 7">LY1</strain>
    </source>
</reference>
<name>A0A074LNS7_9BACT</name>
<keyword evidence="7" id="KW-1185">Reference proteome</keyword>
<dbReference type="InterPro" id="IPR016161">
    <property type="entry name" value="Ald_DH/histidinol_DH"/>
</dbReference>
<dbReference type="InterPro" id="IPR016162">
    <property type="entry name" value="Ald_DH_N"/>
</dbReference>
<dbReference type="InterPro" id="IPR016160">
    <property type="entry name" value="Ald_DH_CS_CYS"/>
</dbReference>
<dbReference type="GO" id="GO:0016620">
    <property type="term" value="F:oxidoreductase activity, acting on the aldehyde or oxo group of donors, NAD or NADP as acceptor"/>
    <property type="evidence" value="ECO:0007669"/>
    <property type="project" value="InterPro"/>
</dbReference>
<dbReference type="PROSITE" id="PS00070">
    <property type="entry name" value="ALDEHYDE_DEHYDR_CYS"/>
    <property type="match status" value="1"/>
</dbReference>
<evidence type="ECO:0000256" key="1">
    <source>
        <dbReference type="ARBA" id="ARBA00009986"/>
    </source>
</evidence>
<organism evidence="6 7">
    <name type="scientific">Anditalea andensis</name>
    <dbReference type="NCBI Taxonomy" id="1048983"/>
    <lineage>
        <taxon>Bacteria</taxon>
        <taxon>Pseudomonadati</taxon>
        <taxon>Bacteroidota</taxon>
        <taxon>Cytophagia</taxon>
        <taxon>Cytophagales</taxon>
        <taxon>Cytophagaceae</taxon>
        <taxon>Anditalea</taxon>
    </lineage>
</organism>
<gene>
    <name evidence="6" type="ORF">EL17_00320</name>
</gene>
<evidence type="ECO:0000256" key="2">
    <source>
        <dbReference type="ARBA" id="ARBA00023002"/>
    </source>
</evidence>
<sequence>MRKSHEPIEITAYINGEVRKTAKKNKKENPAHPEETVGYFPENTVEDVKEAIDYAYEAYKTWSKTPLKERKERLIKAKDNLEAQIPDLTVLMTREHGKAISDSENELVFAVTICNHILKVIDEVMEDEVIMDSDKGKLIVIKQPMGVVGAISPWNYPIDLCINKIVPAIITGNTVVVKPSPLAPLTVSKVIEIIAKEMPAGVVNLVHGPTEVGEELTSNAKVSKIGFTGGTATAKHIMKAASGNIKNMTLELGGNDPAILLEDADLSEESITRLVIGTFLTSGQICMAAKRIYVHESIYDTFLDKYKKAANNWIKVGDGLDKGVTVGPLNNKDQKELVEELIEDARNQGAEITKLGEIVDDEIFDKGYFLQPTLVTNISQEARLVKEEQFGPTVPVIPFKDEEEGIKLANDSIFGLSSSVWSKDPDNATRVARQLEAGYTFINTHGIPGIDIRAPFGGVKQSGIGREYGKEGLLAYLELHTISYPKSGAVPVTSF</sequence>
<protein>
    <submittedName>
        <fullName evidence="6">Aldehyde dehydrogenase</fullName>
    </submittedName>
</protein>
<dbReference type="Gene3D" id="3.40.605.10">
    <property type="entry name" value="Aldehyde Dehydrogenase, Chain A, domain 1"/>
    <property type="match status" value="1"/>
</dbReference>
<accession>A0A074LNS7</accession>
<dbReference type="Gene3D" id="3.40.309.10">
    <property type="entry name" value="Aldehyde Dehydrogenase, Chain A, domain 2"/>
    <property type="match status" value="1"/>
</dbReference>
<dbReference type="Proteomes" id="UP000027821">
    <property type="component" value="Unassembled WGS sequence"/>
</dbReference>
<dbReference type="PANTHER" id="PTHR43353">
    <property type="entry name" value="SUCCINATE-SEMIALDEHYDE DEHYDROGENASE, MITOCHONDRIAL"/>
    <property type="match status" value="1"/>
</dbReference>
<comment type="caution">
    <text evidence="6">The sequence shown here is derived from an EMBL/GenBank/DDBJ whole genome shotgun (WGS) entry which is preliminary data.</text>
</comment>
<dbReference type="InterPro" id="IPR044086">
    <property type="entry name" value="LUC3-like"/>
</dbReference>
<dbReference type="FunFam" id="3.40.605.10:FF:000026">
    <property type="entry name" value="Aldehyde dehydrogenase, putative"/>
    <property type="match status" value="1"/>
</dbReference>
<dbReference type="eggNOG" id="COG1012">
    <property type="taxonomic scope" value="Bacteria"/>
</dbReference>